<evidence type="ECO:0000256" key="2">
    <source>
        <dbReference type="SAM" id="Phobius"/>
    </source>
</evidence>
<feature type="transmembrane region" description="Helical" evidence="2">
    <location>
        <begin position="196"/>
        <end position="217"/>
    </location>
</feature>
<evidence type="ECO:0000313" key="4">
    <source>
        <dbReference type="Proteomes" id="UP000317835"/>
    </source>
</evidence>
<dbReference type="InterPro" id="IPR045466">
    <property type="entry name" value="DUF6498"/>
</dbReference>
<feature type="compositionally biased region" description="Low complexity" evidence="1">
    <location>
        <begin position="87"/>
        <end position="96"/>
    </location>
</feature>
<dbReference type="KEGG" id="tpla:ElP_03230"/>
<feature type="transmembrane region" description="Helical" evidence="2">
    <location>
        <begin position="114"/>
        <end position="139"/>
    </location>
</feature>
<evidence type="ECO:0000313" key="3">
    <source>
        <dbReference type="EMBL" id="QDV32490.1"/>
    </source>
</evidence>
<reference evidence="3 4" key="1">
    <citation type="submission" date="2019-02" db="EMBL/GenBank/DDBJ databases">
        <title>Deep-cultivation of Planctomycetes and their phenomic and genomic characterization uncovers novel biology.</title>
        <authorList>
            <person name="Wiegand S."/>
            <person name="Jogler M."/>
            <person name="Boedeker C."/>
            <person name="Pinto D."/>
            <person name="Vollmers J."/>
            <person name="Rivas-Marin E."/>
            <person name="Kohn T."/>
            <person name="Peeters S.H."/>
            <person name="Heuer A."/>
            <person name="Rast P."/>
            <person name="Oberbeckmann S."/>
            <person name="Bunk B."/>
            <person name="Jeske O."/>
            <person name="Meyerdierks A."/>
            <person name="Storesund J.E."/>
            <person name="Kallscheuer N."/>
            <person name="Luecker S."/>
            <person name="Lage O.M."/>
            <person name="Pohl T."/>
            <person name="Merkel B.J."/>
            <person name="Hornburger P."/>
            <person name="Mueller R.-W."/>
            <person name="Bruemmer F."/>
            <person name="Labrenz M."/>
            <person name="Spormann A.M."/>
            <person name="Op den Camp H."/>
            <person name="Overmann J."/>
            <person name="Amann R."/>
            <person name="Jetten M.S.M."/>
            <person name="Mascher T."/>
            <person name="Medema M.H."/>
            <person name="Devos D.P."/>
            <person name="Kaster A.-K."/>
            <person name="Ovreas L."/>
            <person name="Rohde M."/>
            <person name="Galperin M.Y."/>
            <person name="Jogler C."/>
        </authorList>
    </citation>
    <scope>NUCLEOTIDE SEQUENCE [LARGE SCALE GENOMIC DNA]</scope>
    <source>
        <strain evidence="3 4">ElP</strain>
    </source>
</reference>
<dbReference type="Proteomes" id="UP000317835">
    <property type="component" value="Chromosome"/>
</dbReference>
<sequence length="248" mass="25778">MTDAPRAHPAATVVENLVPLVGVLFFGWSVAPVMVVYWIENGLKGLETAARLVLFPAPGGPIGAGLPGIIPGLRERSGRPSPPDAIAPDVEASADPDPAPSPDRRFPIAARVGVAGFFLLHFGIFWVVHGVFVFTLFVGGGPISRFDPMAPSRLPTGEVALAAGLIASAVVASVLRDASRNDGRASSSALGLMARAYGRMIVLHLTLFLGGFGVMMLGSPTPALLLLILLKATAELGTSRFAARLRSA</sequence>
<dbReference type="Pfam" id="PF20108">
    <property type="entry name" value="DUF6498"/>
    <property type="match status" value="1"/>
</dbReference>
<name>A0A518GV74_9BACT</name>
<keyword evidence="2" id="KW-0812">Transmembrane</keyword>
<dbReference type="EMBL" id="CP036426">
    <property type="protein sequence ID" value="QDV32490.1"/>
    <property type="molecule type" value="Genomic_DNA"/>
</dbReference>
<accession>A0A518GV74</accession>
<feature type="transmembrane region" description="Helical" evidence="2">
    <location>
        <begin position="20"/>
        <end position="39"/>
    </location>
</feature>
<gene>
    <name evidence="3" type="ORF">ElP_03230</name>
</gene>
<dbReference type="RefSeq" id="WP_145266620.1">
    <property type="nucleotide sequence ID" value="NZ_CP036426.1"/>
</dbReference>
<proteinExistence type="predicted"/>
<feature type="region of interest" description="Disordered" evidence="1">
    <location>
        <begin position="73"/>
        <end position="102"/>
    </location>
</feature>
<evidence type="ECO:0000256" key="1">
    <source>
        <dbReference type="SAM" id="MobiDB-lite"/>
    </source>
</evidence>
<keyword evidence="2" id="KW-0472">Membrane</keyword>
<feature type="transmembrane region" description="Helical" evidence="2">
    <location>
        <begin position="159"/>
        <end position="175"/>
    </location>
</feature>
<keyword evidence="4" id="KW-1185">Reference proteome</keyword>
<dbReference type="AlphaFoldDB" id="A0A518GV74"/>
<protein>
    <submittedName>
        <fullName evidence="3">Uncharacterized protein</fullName>
    </submittedName>
</protein>
<organism evidence="3 4">
    <name type="scientific">Tautonia plasticadhaerens</name>
    <dbReference type="NCBI Taxonomy" id="2527974"/>
    <lineage>
        <taxon>Bacteria</taxon>
        <taxon>Pseudomonadati</taxon>
        <taxon>Planctomycetota</taxon>
        <taxon>Planctomycetia</taxon>
        <taxon>Isosphaerales</taxon>
        <taxon>Isosphaeraceae</taxon>
        <taxon>Tautonia</taxon>
    </lineage>
</organism>
<keyword evidence="2" id="KW-1133">Transmembrane helix</keyword>
<dbReference type="OrthoDB" id="278054at2"/>